<evidence type="ECO:0000256" key="3">
    <source>
        <dbReference type="ARBA" id="ARBA00023004"/>
    </source>
</evidence>
<evidence type="ECO:0000259" key="5">
    <source>
        <dbReference type="PROSITE" id="PS51669"/>
    </source>
</evidence>
<dbReference type="RefSeq" id="WP_213755770.1">
    <property type="nucleotide sequence ID" value="NZ_JAHCQH010000017.1"/>
</dbReference>
<dbReference type="Gene3D" id="3.40.228.10">
    <property type="entry name" value="Dimethylsulfoxide Reductase, domain 2"/>
    <property type="match status" value="1"/>
</dbReference>
<dbReference type="InterPro" id="IPR006656">
    <property type="entry name" value="Mopterin_OxRdtase"/>
</dbReference>
<evidence type="ECO:0000256" key="1">
    <source>
        <dbReference type="ARBA" id="ARBA00010312"/>
    </source>
</evidence>
<dbReference type="Pfam" id="PF00384">
    <property type="entry name" value="Molybdopterin"/>
    <property type="match status" value="1"/>
</dbReference>
<accession>A0ABS5RAS3</accession>
<dbReference type="PANTHER" id="PTHR43742:SF6">
    <property type="entry name" value="OXIDOREDUCTASE YYAE-RELATED"/>
    <property type="match status" value="1"/>
</dbReference>
<keyword evidence="7" id="KW-1185">Reference proteome</keyword>
<dbReference type="InterPro" id="IPR006963">
    <property type="entry name" value="Mopterin_OxRdtase_4Fe-4S_dom"/>
</dbReference>
<dbReference type="SUPFAM" id="SSF50692">
    <property type="entry name" value="ADC-like"/>
    <property type="match status" value="1"/>
</dbReference>
<gene>
    <name evidence="6" type="ORF">KIP89_12515</name>
</gene>
<keyword evidence="2" id="KW-0479">Metal-binding</keyword>
<dbReference type="Proteomes" id="UP001166585">
    <property type="component" value="Unassembled WGS sequence"/>
</dbReference>
<organism evidence="6 7">
    <name type="scientific">Ancylobacter radicis</name>
    <dbReference type="NCBI Taxonomy" id="2836179"/>
    <lineage>
        <taxon>Bacteria</taxon>
        <taxon>Pseudomonadati</taxon>
        <taxon>Pseudomonadota</taxon>
        <taxon>Alphaproteobacteria</taxon>
        <taxon>Hyphomicrobiales</taxon>
        <taxon>Xanthobacteraceae</taxon>
        <taxon>Ancylobacter</taxon>
    </lineage>
</organism>
<dbReference type="Pfam" id="PF04879">
    <property type="entry name" value="Molybdop_Fe4S4"/>
    <property type="match status" value="1"/>
</dbReference>
<dbReference type="InterPro" id="IPR050612">
    <property type="entry name" value="Prok_Mopterin_Oxidored"/>
</dbReference>
<dbReference type="PANTHER" id="PTHR43742">
    <property type="entry name" value="TRIMETHYLAMINE-N-OXIDE REDUCTASE"/>
    <property type="match status" value="1"/>
</dbReference>
<dbReference type="PROSITE" id="PS51669">
    <property type="entry name" value="4FE4S_MOW_BIS_MGD"/>
    <property type="match status" value="1"/>
</dbReference>
<evidence type="ECO:0000313" key="7">
    <source>
        <dbReference type="Proteomes" id="UP001166585"/>
    </source>
</evidence>
<reference evidence="6" key="1">
    <citation type="submission" date="2021-05" db="EMBL/GenBank/DDBJ databases">
        <authorList>
            <person name="Sun Q."/>
            <person name="Inoue M."/>
        </authorList>
    </citation>
    <scope>NUCLEOTIDE SEQUENCE</scope>
    <source>
        <strain evidence="6">VKM B-3255</strain>
    </source>
</reference>
<evidence type="ECO:0000256" key="2">
    <source>
        <dbReference type="ARBA" id="ARBA00022723"/>
    </source>
</evidence>
<name>A0ABS5RAS3_9HYPH</name>
<dbReference type="Gene3D" id="3.30.2070.10">
    <property type="entry name" value="Formate dehydrogenase/DMSO reductase"/>
    <property type="match status" value="1"/>
</dbReference>
<dbReference type="InterPro" id="IPR009010">
    <property type="entry name" value="Asp_de-COase-like_dom_sf"/>
</dbReference>
<keyword evidence="4" id="KW-0411">Iron-sulfur</keyword>
<proteinExistence type="inferred from homology"/>
<keyword evidence="3" id="KW-0408">Iron</keyword>
<dbReference type="EMBL" id="JAHCQH010000017">
    <property type="protein sequence ID" value="MBS9477929.1"/>
    <property type="molecule type" value="Genomic_DNA"/>
</dbReference>
<evidence type="ECO:0000256" key="4">
    <source>
        <dbReference type="ARBA" id="ARBA00023014"/>
    </source>
</evidence>
<dbReference type="Gene3D" id="2.40.40.20">
    <property type="match status" value="1"/>
</dbReference>
<evidence type="ECO:0000313" key="6">
    <source>
        <dbReference type="EMBL" id="MBS9477929.1"/>
    </source>
</evidence>
<dbReference type="CDD" id="cd02766">
    <property type="entry name" value="MopB_3"/>
    <property type="match status" value="1"/>
</dbReference>
<sequence length="717" mass="77609">MNQHSLPSLTGYSACPHDCPSTCALEIDISGGRIGRVRGSSANSYTAGIICAKVARYGERAHHPDRLTQPLRRIGAKGEGRFAPISWDEALDEIADRFRGAAQVHGKEAVWPYYYAGTMGLVMRDGINRLTHAMGYSRFFSSICVNPAWSGFMAGTGRLAGPDPREMAKADLVVIWGTNPVATQVNVMTHAIRARKERGAKIAVVDVYRSPTMEQADIPVLIRPGTDAALACAIMHVLFRDDLADRAYLTEFADDPAGLEAHLEHRTPEWAQALTGLPAAEIEALAHAIGRTPKTFIRAGYGFTRSRNGAVAMHAVTCIPTVTGAWRHEGGGAFHTNSAIYRWNKTLIEGLDLLAPRFDEVDSQAGEASQGDARPRPGRQLDQSRIGDILAGDPDALAGGPPVTAMFIQNTNPVSVAPDQARVRAGFAREDLFVAVHEQFMTETAAMADIVLPATMFTEHDDLYQGGGNQYVILGPKLVEPPGECRSNHEVIGALAERLGAQHRGFAMSPREIIDWTLQATGRGTLAELEEKRFLDVQPDFATAHYLKGFNWPDGKFRLKPDWAGVPYAAPSKFGPVADMPPWPDHWNVIEEANEAYPFRLVTSPARSFLNSTFTETPSSASREKRPELMIHPEDAAALGLAAGELACVASARGEVLLHVRPFAGVRRGVVVAESIWPNRAHEGGQGINALTGADPVAPVGGAAFHDNRVRITRGEG</sequence>
<protein>
    <submittedName>
        <fullName evidence="6">Molybdopterin-dependent oxidoreductase</fullName>
    </submittedName>
</protein>
<dbReference type="InterPro" id="IPR006657">
    <property type="entry name" value="MoPterin_dinucl-bd_dom"/>
</dbReference>
<dbReference type="Pfam" id="PF01568">
    <property type="entry name" value="Molydop_binding"/>
    <property type="match status" value="1"/>
</dbReference>
<dbReference type="Gene3D" id="3.40.50.740">
    <property type="match status" value="1"/>
</dbReference>
<dbReference type="Gene3D" id="2.20.25.90">
    <property type="entry name" value="ADC-like domains"/>
    <property type="match status" value="1"/>
</dbReference>
<comment type="caution">
    <text evidence="6">The sequence shown here is derived from an EMBL/GenBank/DDBJ whole genome shotgun (WGS) entry which is preliminary data.</text>
</comment>
<comment type="similarity">
    <text evidence="1">Belongs to the prokaryotic molybdopterin-containing oxidoreductase family.</text>
</comment>
<dbReference type="SUPFAM" id="SSF53706">
    <property type="entry name" value="Formate dehydrogenase/DMSO reductase, domains 1-3"/>
    <property type="match status" value="1"/>
</dbReference>
<feature type="domain" description="4Fe-4S Mo/W bis-MGD-type" evidence="5">
    <location>
        <begin position="8"/>
        <end position="65"/>
    </location>
</feature>
<dbReference type="SMART" id="SM00926">
    <property type="entry name" value="Molybdop_Fe4S4"/>
    <property type="match status" value="1"/>
</dbReference>